<gene>
    <name evidence="17" type="ORF">GW7_15458</name>
</gene>
<keyword evidence="9" id="KW-0694">RNA-binding</keyword>
<dbReference type="Pfam" id="PF00271">
    <property type="entry name" value="Helicase_C"/>
    <property type="match status" value="1"/>
</dbReference>
<evidence type="ECO:0000256" key="7">
    <source>
        <dbReference type="ARBA" id="ARBA00022806"/>
    </source>
</evidence>
<dbReference type="SMART" id="SM00490">
    <property type="entry name" value="HELICc"/>
    <property type="match status" value="1"/>
</dbReference>
<dbReference type="PROSITE" id="PS51192">
    <property type="entry name" value="HELICASE_ATP_BIND_1"/>
    <property type="match status" value="1"/>
</dbReference>
<reference evidence="17 18" key="1">
    <citation type="journal article" date="2011" name="Nature">
        <title>Genome sequencing reveals insights into physiology and longevity of the naked mole rat.</title>
        <authorList>
            <person name="Kim E.B."/>
            <person name="Fang X."/>
            <person name="Fushan A.A."/>
            <person name="Huang Z."/>
            <person name="Lobanov A.V."/>
            <person name="Han L."/>
            <person name="Marino S.M."/>
            <person name="Sun X."/>
            <person name="Turanov A.A."/>
            <person name="Yang P."/>
            <person name="Yim S.H."/>
            <person name="Zhao X."/>
            <person name="Kasaikina M.V."/>
            <person name="Stoletzki N."/>
            <person name="Peng C."/>
            <person name="Polak P."/>
            <person name="Xiong Z."/>
            <person name="Kiezun A."/>
            <person name="Zhu Y."/>
            <person name="Chen Y."/>
            <person name="Kryukov G.V."/>
            <person name="Zhang Q."/>
            <person name="Peshkin L."/>
            <person name="Yang L."/>
            <person name="Bronson R.T."/>
            <person name="Buffenstein R."/>
            <person name="Wang B."/>
            <person name="Han C."/>
            <person name="Li Q."/>
            <person name="Chen L."/>
            <person name="Zhao W."/>
            <person name="Sunyaev S.R."/>
            <person name="Park T.J."/>
            <person name="Zhang G."/>
            <person name="Wang J."/>
            <person name="Gladyshev V.N."/>
        </authorList>
    </citation>
    <scope>NUCLEOTIDE SEQUENCE [LARGE SCALE GENOMIC DNA]</scope>
</reference>
<dbReference type="PANTHER" id="PTHR47958">
    <property type="entry name" value="ATP-DEPENDENT RNA HELICASE DBP3"/>
    <property type="match status" value="1"/>
</dbReference>
<evidence type="ECO:0000256" key="8">
    <source>
        <dbReference type="ARBA" id="ARBA00022840"/>
    </source>
</evidence>
<dbReference type="SMART" id="SM00487">
    <property type="entry name" value="DEXDc"/>
    <property type="match status" value="1"/>
</dbReference>
<evidence type="ECO:0000256" key="13">
    <source>
        <dbReference type="SAM" id="MobiDB-lite"/>
    </source>
</evidence>
<feature type="domain" description="DEAD-box RNA helicase Q" evidence="16">
    <location>
        <begin position="91"/>
        <end position="119"/>
    </location>
</feature>
<organism evidence="17 18">
    <name type="scientific">Heterocephalus glaber</name>
    <name type="common">Naked mole rat</name>
    <dbReference type="NCBI Taxonomy" id="10181"/>
    <lineage>
        <taxon>Eukaryota</taxon>
        <taxon>Metazoa</taxon>
        <taxon>Chordata</taxon>
        <taxon>Craniata</taxon>
        <taxon>Vertebrata</taxon>
        <taxon>Euteleostomi</taxon>
        <taxon>Mammalia</taxon>
        <taxon>Eutheria</taxon>
        <taxon>Euarchontoglires</taxon>
        <taxon>Glires</taxon>
        <taxon>Rodentia</taxon>
        <taxon>Hystricomorpha</taxon>
        <taxon>Bathyergidae</taxon>
        <taxon>Heterocephalus</taxon>
    </lineage>
</organism>
<comment type="subcellular location">
    <subcellularLocation>
        <location evidence="2">Cytoplasm</location>
    </subcellularLocation>
    <subcellularLocation>
        <location evidence="1">Nucleus</location>
    </subcellularLocation>
</comment>
<dbReference type="EC" id="3.6.4.13" evidence="3"/>
<dbReference type="InterPro" id="IPR014014">
    <property type="entry name" value="RNA_helicase_DEAD_Q_motif"/>
</dbReference>
<dbReference type="Gene3D" id="6.10.250.2170">
    <property type="match status" value="1"/>
</dbReference>
<dbReference type="InterPro" id="IPR027417">
    <property type="entry name" value="P-loop_NTPase"/>
</dbReference>
<evidence type="ECO:0000256" key="4">
    <source>
        <dbReference type="ARBA" id="ARBA00022490"/>
    </source>
</evidence>
<dbReference type="Proteomes" id="UP000006813">
    <property type="component" value="Unassembled WGS sequence"/>
</dbReference>
<evidence type="ECO:0000256" key="11">
    <source>
        <dbReference type="ARBA" id="ARBA00047984"/>
    </source>
</evidence>
<keyword evidence="7 17" id="KW-0347">Helicase</keyword>
<dbReference type="SUPFAM" id="SSF52540">
    <property type="entry name" value="P-loop containing nucleoside triphosphate hydrolases"/>
    <property type="match status" value="2"/>
</dbReference>
<feature type="domain" description="Helicase ATP-binding" evidence="14">
    <location>
        <begin position="183"/>
        <end position="339"/>
    </location>
</feature>
<feature type="domain" description="Helicase C-terminal" evidence="15">
    <location>
        <begin position="278"/>
        <end position="428"/>
    </location>
</feature>
<dbReference type="PROSITE" id="PS51195">
    <property type="entry name" value="Q_MOTIF"/>
    <property type="match status" value="1"/>
</dbReference>
<dbReference type="GO" id="GO:0003724">
    <property type="term" value="F:RNA helicase activity"/>
    <property type="evidence" value="ECO:0007669"/>
    <property type="project" value="UniProtKB-EC"/>
</dbReference>
<dbReference type="GO" id="GO:0005524">
    <property type="term" value="F:ATP binding"/>
    <property type="evidence" value="ECO:0007669"/>
    <property type="project" value="UniProtKB-KW"/>
</dbReference>
<keyword evidence="8" id="KW-0067">ATP-binding</keyword>
<dbReference type="InterPro" id="IPR011545">
    <property type="entry name" value="DEAD/DEAH_box_helicase_dom"/>
</dbReference>
<feature type="short sequence motif" description="Q motif" evidence="12">
    <location>
        <begin position="91"/>
        <end position="119"/>
    </location>
</feature>
<dbReference type="STRING" id="10181.G5B5W1"/>
<evidence type="ECO:0000256" key="6">
    <source>
        <dbReference type="ARBA" id="ARBA00022801"/>
    </source>
</evidence>
<keyword evidence="6" id="KW-0378">Hydrolase</keyword>
<evidence type="ECO:0000256" key="10">
    <source>
        <dbReference type="ARBA" id="ARBA00023242"/>
    </source>
</evidence>
<name>G5B5W1_HETGA</name>
<evidence type="ECO:0000313" key="18">
    <source>
        <dbReference type="Proteomes" id="UP000006813"/>
    </source>
</evidence>
<evidence type="ECO:0000256" key="9">
    <source>
        <dbReference type="ARBA" id="ARBA00022884"/>
    </source>
</evidence>
<sequence>MATDSWALAVDEQEAAVKSMSSLQIKEEKVKPDTNGVVKTSPTAEKTDEEEKEDRAAQSLLNKLIRSNLVDNTNQVEVLQRDPSSPLYSVKSFEELHLKPQLLQGVYAMGFNRPSKIQENALPMMLAEPPQNLIAQSQSGTGKTAAFVLAMLSRVEPADRHPQGVYAMGFNRPSKIQENALPMMLAEPPQNLIAQSQSGTGKTAAFVLAMLSRVEPADRHPQCLCLSPTYELALQTGKVIEQMGRFYPELKLAYAVRGNKLERGQKISEQIVIGTPGTVLDWCSKLKFVDPKKIKTRKTASWLAAELSKEGHQVALLSGEMMVEQRAAVIERFREGKEKVLVTTNVCARGIDVEQVSVVINFDLPVDKDRNPDNETYLHRIGRTGRFGKRGLAVNMVDSKHSMNILNRIQEHFNKKIERLDTDDLDEIEKIAN</sequence>
<dbReference type="FunFam" id="3.40.50.300:FF:000318">
    <property type="entry name" value="ATP-dependent RNA helicase DDX19B"/>
    <property type="match status" value="1"/>
</dbReference>
<dbReference type="GO" id="GO:0016787">
    <property type="term" value="F:hydrolase activity"/>
    <property type="evidence" value="ECO:0007669"/>
    <property type="project" value="UniProtKB-KW"/>
</dbReference>
<dbReference type="GO" id="GO:0003723">
    <property type="term" value="F:RNA binding"/>
    <property type="evidence" value="ECO:0007669"/>
    <property type="project" value="UniProtKB-KW"/>
</dbReference>
<dbReference type="AlphaFoldDB" id="G5B5W1"/>
<dbReference type="InterPro" id="IPR001650">
    <property type="entry name" value="Helicase_C-like"/>
</dbReference>
<dbReference type="Gene3D" id="3.40.50.300">
    <property type="entry name" value="P-loop containing nucleotide triphosphate hydrolases"/>
    <property type="match status" value="3"/>
</dbReference>
<evidence type="ECO:0000313" key="17">
    <source>
        <dbReference type="EMBL" id="EHB04672.1"/>
    </source>
</evidence>
<evidence type="ECO:0000256" key="2">
    <source>
        <dbReference type="ARBA" id="ARBA00004496"/>
    </source>
</evidence>
<evidence type="ECO:0000256" key="1">
    <source>
        <dbReference type="ARBA" id="ARBA00004123"/>
    </source>
</evidence>
<dbReference type="Pfam" id="PF00270">
    <property type="entry name" value="DEAD"/>
    <property type="match status" value="2"/>
</dbReference>
<proteinExistence type="predicted"/>
<dbReference type="GO" id="GO:0005634">
    <property type="term" value="C:nucleus"/>
    <property type="evidence" value="ECO:0007669"/>
    <property type="project" value="UniProtKB-SubCell"/>
</dbReference>
<keyword evidence="4" id="KW-0963">Cytoplasm</keyword>
<dbReference type="InterPro" id="IPR014001">
    <property type="entry name" value="Helicase_ATP-bd"/>
</dbReference>
<dbReference type="PROSITE" id="PS51194">
    <property type="entry name" value="HELICASE_CTER"/>
    <property type="match status" value="1"/>
</dbReference>
<keyword evidence="5" id="KW-0547">Nucleotide-binding</keyword>
<dbReference type="GO" id="GO:0005737">
    <property type="term" value="C:cytoplasm"/>
    <property type="evidence" value="ECO:0007669"/>
    <property type="project" value="UniProtKB-SubCell"/>
</dbReference>
<protein>
    <recommendedName>
        <fullName evidence="3">RNA helicase</fullName>
        <ecNumber evidence="3">3.6.4.13</ecNumber>
    </recommendedName>
</protein>
<evidence type="ECO:0000256" key="5">
    <source>
        <dbReference type="ARBA" id="ARBA00022741"/>
    </source>
</evidence>
<keyword evidence="10" id="KW-0539">Nucleus</keyword>
<evidence type="ECO:0000256" key="3">
    <source>
        <dbReference type="ARBA" id="ARBA00012552"/>
    </source>
</evidence>
<dbReference type="InParanoid" id="G5B5W1"/>
<evidence type="ECO:0000259" key="14">
    <source>
        <dbReference type="PROSITE" id="PS51192"/>
    </source>
</evidence>
<comment type="catalytic activity">
    <reaction evidence="11">
        <text>ATP + H2O = ADP + phosphate + H(+)</text>
        <dbReference type="Rhea" id="RHEA:13065"/>
        <dbReference type="ChEBI" id="CHEBI:15377"/>
        <dbReference type="ChEBI" id="CHEBI:15378"/>
        <dbReference type="ChEBI" id="CHEBI:30616"/>
        <dbReference type="ChEBI" id="CHEBI:43474"/>
        <dbReference type="ChEBI" id="CHEBI:456216"/>
        <dbReference type="EC" id="3.6.4.13"/>
    </reaction>
</comment>
<evidence type="ECO:0000256" key="12">
    <source>
        <dbReference type="PROSITE-ProRule" id="PRU00552"/>
    </source>
</evidence>
<dbReference type="EMBL" id="JH168604">
    <property type="protein sequence ID" value="EHB04672.1"/>
    <property type="molecule type" value="Genomic_DNA"/>
</dbReference>
<accession>G5B5W1</accession>
<dbReference type="CDD" id="cd18787">
    <property type="entry name" value="SF2_C_DEAD"/>
    <property type="match status" value="1"/>
</dbReference>
<feature type="region of interest" description="Disordered" evidence="13">
    <location>
        <begin position="27"/>
        <end position="53"/>
    </location>
</feature>
<evidence type="ECO:0000259" key="16">
    <source>
        <dbReference type="PROSITE" id="PS51195"/>
    </source>
</evidence>
<evidence type="ECO:0000259" key="15">
    <source>
        <dbReference type="PROSITE" id="PS51194"/>
    </source>
</evidence>